<accession>A0A2P8ABG3</accession>
<feature type="region of interest" description="Disordered" evidence="1">
    <location>
        <begin position="545"/>
        <end position="570"/>
    </location>
</feature>
<feature type="region of interest" description="Disordered" evidence="1">
    <location>
        <begin position="260"/>
        <end position="286"/>
    </location>
</feature>
<dbReference type="Gene3D" id="2.30.29.30">
    <property type="entry name" value="Pleckstrin-homology domain (PH domain)/Phosphotyrosine-binding domain (PTB)"/>
    <property type="match status" value="1"/>
</dbReference>
<protein>
    <recommendedName>
        <fullName evidence="2">PH domain-containing protein</fullName>
    </recommendedName>
</protein>
<dbReference type="PROSITE" id="PS50003">
    <property type="entry name" value="PH_DOMAIN"/>
    <property type="match status" value="1"/>
</dbReference>
<dbReference type="InterPro" id="IPR011993">
    <property type="entry name" value="PH-like_dom_sf"/>
</dbReference>
<feature type="region of interest" description="Disordered" evidence="1">
    <location>
        <begin position="469"/>
        <end position="493"/>
    </location>
</feature>
<dbReference type="AlphaFoldDB" id="A0A2P8ABG3"/>
<feature type="domain" description="PH" evidence="2">
    <location>
        <begin position="105"/>
        <end position="250"/>
    </location>
</feature>
<gene>
    <name evidence="3" type="ORF">B9Z65_8988</name>
</gene>
<dbReference type="PANTHER" id="PTHR37283:SF1">
    <property type="entry name" value="PH DOMAIN-CONTAINING PROTEIN YHR131C"/>
    <property type="match status" value="1"/>
</dbReference>
<proteinExistence type="predicted"/>
<keyword evidence="4" id="KW-1185">Reference proteome</keyword>
<evidence type="ECO:0000313" key="3">
    <source>
        <dbReference type="EMBL" id="PSK57786.1"/>
    </source>
</evidence>
<dbReference type="EMBL" id="NHZQ01000037">
    <property type="protein sequence ID" value="PSK57786.1"/>
    <property type="molecule type" value="Genomic_DNA"/>
</dbReference>
<evidence type="ECO:0000259" key="2">
    <source>
        <dbReference type="PROSITE" id="PS50003"/>
    </source>
</evidence>
<dbReference type="Proteomes" id="UP000243723">
    <property type="component" value="Unassembled WGS sequence"/>
</dbReference>
<dbReference type="OrthoDB" id="5865767at2759"/>
<reference evidence="3 4" key="1">
    <citation type="submission" date="2017-05" db="EMBL/GenBank/DDBJ databases">
        <title>Draft genome sequence of Elsinoe australis.</title>
        <authorList>
            <person name="Cheng Q."/>
        </authorList>
    </citation>
    <scope>NUCLEOTIDE SEQUENCE [LARGE SCALE GENOMIC DNA]</scope>
    <source>
        <strain evidence="3 4">NL1</strain>
    </source>
</reference>
<feature type="compositionally biased region" description="Polar residues" evidence="1">
    <location>
        <begin position="356"/>
        <end position="374"/>
    </location>
</feature>
<dbReference type="PANTHER" id="PTHR37283">
    <property type="entry name" value="PH DOMAIN-CONTAINING PROTEIN YHR131C"/>
    <property type="match status" value="1"/>
</dbReference>
<sequence length="570" mass="63621">MPSTTDQELSAQSSQLSPMALSILGLEQAGFLPASCRELRPGRSASRSNRTERKVTSYYNQFSSRCAVSNDPPPSYANAARQARFPPSPRHLDNGNEILPKYTCTVFKEGPMQMRLESCSPFLILPFQEWRAVYVILQGTQLNIHKLKTAIVDRQQLYSAGKLLRKYTLQHAEVGLAPDVTHCVLVPTCRLATLIPPVARKKAHEKDPELFRVDRHYGLRIRSELDQFVLTYAAEEQIMSWVNHISAGIDIAPALDERTLPRQCTMPRRRRRQPRSITTNDLNDPRFIEQQRRLLSQYPSMANAEGAASTVQPRSDADAPARENSVAQPEGAMATADQDQDEVDLSAIAEEAPISRTASGTSNIESALTSTDSVQPRRPTPAELAALNFDADGKWAPPHPRTASQQYRYIRRCMPILLGDTPRHSSVMICEGHYVRPNYKVDVLEEWSLQPPTYDAHNFPEEIKTTLSQHPNRTSYSSGLTIQSGSRTGSSADMQRVDSTAQNDIIEIQALASGNLNLDFKTFGLSEQEMKSIQAGTRLVRPVASKREPSQLSTTTTMRDDSPQQVIYGF</sequence>
<name>A0A2P8ABG3_9PEZI</name>
<feature type="region of interest" description="Disordered" evidence="1">
    <location>
        <begin position="302"/>
        <end position="378"/>
    </location>
</feature>
<dbReference type="STRING" id="40998.A0A2P8ABG3"/>
<dbReference type="InterPro" id="IPR001849">
    <property type="entry name" value="PH_domain"/>
</dbReference>
<organism evidence="3 4">
    <name type="scientific">Elsinoe australis</name>
    <dbReference type="NCBI Taxonomy" id="40998"/>
    <lineage>
        <taxon>Eukaryota</taxon>
        <taxon>Fungi</taxon>
        <taxon>Dikarya</taxon>
        <taxon>Ascomycota</taxon>
        <taxon>Pezizomycotina</taxon>
        <taxon>Dothideomycetes</taxon>
        <taxon>Dothideomycetidae</taxon>
        <taxon>Myriangiales</taxon>
        <taxon>Elsinoaceae</taxon>
        <taxon>Elsinoe</taxon>
    </lineage>
</organism>
<comment type="caution">
    <text evidence="3">The sequence shown here is derived from an EMBL/GenBank/DDBJ whole genome shotgun (WGS) entry which is preliminary data.</text>
</comment>
<evidence type="ECO:0000256" key="1">
    <source>
        <dbReference type="SAM" id="MobiDB-lite"/>
    </source>
</evidence>
<evidence type="ECO:0000313" key="4">
    <source>
        <dbReference type="Proteomes" id="UP000243723"/>
    </source>
</evidence>